<dbReference type="RefSeq" id="WP_119763166.1">
    <property type="nucleotide sequence ID" value="NZ_QYUM01000003.1"/>
</dbReference>
<organism evidence="2 3">
    <name type="scientific">Sphingomonas cavernae</name>
    <dbReference type="NCBI Taxonomy" id="2320861"/>
    <lineage>
        <taxon>Bacteria</taxon>
        <taxon>Pseudomonadati</taxon>
        <taxon>Pseudomonadota</taxon>
        <taxon>Alphaproteobacteria</taxon>
        <taxon>Sphingomonadales</taxon>
        <taxon>Sphingomonadaceae</taxon>
        <taxon>Sphingomonas</taxon>
    </lineage>
</organism>
<dbReference type="AlphaFoldDB" id="A0A418WMM0"/>
<reference evidence="2 3" key="1">
    <citation type="submission" date="2018-09" db="EMBL/GenBank/DDBJ databases">
        <authorList>
            <person name="Zhu H."/>
        </authorList>
    </citation>
    <scope>NUCLEOTIDE SEQUENCE [LARGE SCALE GENOMIC DNA]</scope>
    <source>
        <strain evidence="2 3">K2R01-6</strain>
    </source>
</reference>
<dbReference type="EMBL" id="QYUM01000003">
    <property type="protein sequence ID" value="RJF91245.1"/>
    <property type="molecule type" value="Genomic_DNA"/>
</dbReference>
<name>A0A418WMM0_9SPHN</name>
<accession>A0A418WMM0</accession>
<feature type="domain" description="EthD" evidence="1">
    <location>
        <begin position="17"/>
        <end position="97"/>
    </location>
</feature>
<dbReference type="InterPro" id="IPR009799">
    <property type="entry name" value="EthD_dom"/>
</dbReference>
<keyword evidence="3" id="KW-1185">Reference proteome</keyword>
<dbReference type="GO" id="GO:0016491">
    <property type="term" value="F:oxidoreductase activity"/>
    <property type="evidence" value="ECO:0007669"/>
    <property type="project" value="InterPro"/>
</dbReference>
<dbReference type="SUPFAM" id="SSF54909">
    <property type="entry name" value="Dimeric alpha+beta barrel"/>
    <property type="match status" value="1"/>
</dbReference>
<dbReference type="OrthoDB" id="2613214at2"/>
<evidence type="ECO:0000313" key="3">
    <source>
        <dbReference type="Proteomes" id="UP000286100"/>
    </source>
</evidence>
<gene>
    <name evidence="2" type="ORF">D3876_14135</name>
</gene>
<dbReference type="Proteomes" id="UP000286100">
    <property type="component" value="Unassembled WGS sequence"/>
</dbReference>
<dbReference type="Gene3D" id="3.30.70.100">
    <property type="match status" value="1"/>
</dbReference>
<evidence type="ECO:0000313" key="2">
    <source>
        <dbReference type="EMBL" id="RJF91245.1"/>
    </source>
</evidence>
<comment type="caution">
    <text evidence="2">The sequence shown here is derived from an EMBL/GenBank/DDBJ whole genome shotgun (WGS) entry which is preliminary data.</text>
</comment>
<sequence length="125" mass="14503">MADRVTTYKILLFMKRRPGMTFEAFQDYYENHHAPLCAKYTSGVSRYVRRFLTPQPNPETGSSDELQFDVITELWFEDEAIFRGTVNYLATSIMPDEVVEDEKQLFDREKTRMATVVECESALAG</sequence>
<evidence type="ECO:0000259" key="1">
    <source>
        <dbReference type="Pfam" id="PF07110"/>
    </source>
</evidence>
<dbReference type="Pfam" id="PF07110">
    <property type="entry name" value="EthD"/>
    <property type="match status" value="1"/>
</dbReference>
<dbReference type="InterPro" id="IPR011008">
    <property type="entry name" value="Dimeric_a/b-barrel"/>
</dbReference>
<proteinExistence type="predicted"/>
<protein>
    <submittedName>
        <fullName evidence="2">Ethyl tert-butyl ether degradation protein EthD</fullName>
    </submittedName>
</protein>